<comment type="caution">
    <text evidence="2">The sequence shown here is derived from an EMBL/GenBank/DDBJ whole genome shotgun (WGS) entry which is preliminary data.</text>
</comment>
<dbReference type="InterPro" id="IPR011856">
    <property type="entry name" value="tRNA_endonuc-like_dom_sf"/>
</dbReference>
<reference evidence="3" key="1">
    <citation type="submission" date="2018-03" db="EMBL/GenBank/DDBJ databases">
        <title>Ecological and genomic features of two cosmopolitan and abundant freshwater picocyanobacteria.</title>
        <authorList>
            <person name="Cabello-Yeves P.J."/>
            <person name="Picazo A."/>
            <person name="Camacho A."/>
            <person name="Callieri C."/>
            <person name="Rosselli R."/>
            <person name="Roda-Garcia J."/>
            <person name="Coutinho F.H."/>
            <person name="Rodriguez-Valera F."/>
        </authorList>
    </citation>
    <scope>NUCLEOTIDE SEQUENCE [LARGE SCALE GENOMIC DNA]</scope>
    <source>
        <strain evidence="3">Tous</strain>
    </source>
</reference>
<gene>
    <name evidence="2" type="ORF">C7K08_01720</name>
</gene>
<protein>
    <submittedName>
        <fullName evidence="2">Uncharacterized protein</fullName>
    </submittedName>
</protein>
<dbReference type="EMBL" id="PXVC01000004">
    <property type="protein sequence ID" value="PSI02648.1"/>
    <property type="molecule type" value="Genomic_DNA"/>
</dbReference>
<dbReference type="Proteomes" id="UP000240206">
    <property type="component" value="Unassembled WGS sequence"/>
</dbReference>
<dbReference type="AlphaFoldDB" id="A0A2P7EHH5"/>
<dbReference type="NCBIfam" id="NF011281">
    <property type="entry name" value="PRK14689.1"/>
    <property type="match status" value="1"/>
</dbReference>
<comment type="similarity">
    <text evidence="1">Belongs to the UPF0102 family.</text>
</comment>
<dbReference type="PANTHER" id="PTHR34039:SF1">
    <property type="entry name" value="UPF0102 PROTEIN YRAN"/>
    <property type="match status" value="1"/>
</dbReference>
<dbReference type="PANTHER" id="PTHR34039">
    <property type="entry name" value="UPF0102 PROTEIN YRAN"/>
    <property type="match status" value="1"/>
</dbReference>
<name>A0A2P7EHH5_9SYNE</name>
<proteinExistence type="inferred from homology"/>
<dbReference type="STRING" id="1910958.BTM30_00345"/>
<evidence type="ECO:0000256" key="1">
    <source>
        <dbReference type="ARBA" id="ARBA00006738"/>
    </source>
</evidence>
<dbReference type="InterPro" id="IPR011335">
    <property type="entry name" value="Restrct_endonuc-II-like"/>
</dbReference>
<dbReference type="SUPFAM" id="SSF52980">
    <property type="entry name" value="Restriction endonuclease-like"/>
    <property type="match status" value="1"/>
</dbReference>
<accession>A0A2P7EHH5</accession>
<keyword evidence="3" id="KW-1185">Reference proteome</keyword>
<dbReference type="Pfam" id="PF02021">
    <property type="entry name" value="UPF0102"/>
    <property type="match status" value="1"/>
</dbReference>
<dbReference type="Gene3D" id="3.40.1350.10">
    <property type="match status" value="1"/>
</dbReference>
<sequence>MEGLGAELEALQLLKQRGWALLEHRWSCRWGELDLLVSKPQRLLLVEVKARSRCGPDNWGLGAFGPQKRRRLERSFSCWLALNPNWHGASVQIALALVPLVSRPRLRLSRPIRWLVLHS</sequence>
<organism evidence="2 3">
    <name type="scientific">Synechococcus lacustris str. Tous</name>
    <dbReference type="NCBI Taxonomy" id="1910958"/>
    <lineage>
        <taxon>Bacteria</taxon>
        <taxon>Bacillati</taxon>
        <taxon>Cyanobacteriota</taxon>
        <taxon>Cyanophyceae</taxon>
        <taxon>Synechococcales</taxon>
        <taxon>Synechococcaceae</taxon>
        <taxon>Synechococcus</taxon>
    </lineage>
</organism>
<evidence type="ECO:0000313" key="2">
    <source>
        <dbReference type="EMBL" id="PSI02648.1"/>
    </source>
</evidence>
<evidence type="ECO:0000313" key="3">
    <source>
        <dbReference type="Proteomes" id="UP000240206"/>
    </source>
</evidence>
<dbReference type="InterPro" id="IPR003509">
    <property type="entry name" value="UPF0102_YraN-like"/>
</dbReference>
<dbReference type="GO" id="GO:0003676">
    <property type="term" value="F:nucleic acid binding"/>
    <property type="evidence" value="ECO:0007669"/>
    <property type="project" value="InterPro"/>
</dbReference>